<evidence type="ECO:0000256" key="5">
    <source>
        <dbReference type="ARBA" id="ARBA00005051"/>
    </source>
</evidence>
<dbReference type="FunFam" id="3.20.20.20:FF:000014">
    <property type="entry name" value="Folic acid synthesis protein fol1"/>
    <property type="match status" value="1"/>
</dbReference>
<proteinExistence type="inferred from homology"/>
<dbReference type="InterPro" id="IPR045031">
    <property type="entry name" value="DHP_synth-like"/>
</dbReference>
<evidence type="ECO:0000256" key="6">
    <source>
        <dbReference type="ARBA" id="ARBA00009640"/>
    </source>
</evidence>
<comment type="catalytic activity">
    <reaction evidence="1">
        <text>(7,8-dihydropterin-6-yl)methyl diphosphate + 4-aminobenzoate = 7,8-dihydropteroate + diphosphate</text>
        <dbReference type="Rhea" id="RHEA:19949"/>
        <dbReference type="ChEBI" id="CHEBI:17836"/>
        <dbReference type="ChEBI" id="CHEBI:17839"/>
        <dbReference type="ChEBI" id="CHEBI:33019"/>
        <dbReference type="ChEBI" id="CHEBI:72950"/>
        <dbReference type="EC" id="2.5.1.15"/>
    </reaction>
</comment>
<keyword evidence="9" id="KW-0479">Metal-binding</keyword>
<dbReference type="Gene3D" id="3.30.70.560">
    <property type="entry name" value="7,8-Dihydro-6-hydroxymethylpterin-pyrophosphokinase HPPK"/>
    <property type="match status" value="1"/>
</dbReference>
<dbReference type="GO" id="GO:0005740">
    <property type="term" value="C:mitochondrial envelope"/>
    <property type="evidence" value="ECO:0007669"/>
    <property type="project" value="TreeGrafter"/>
</dbReference>
<dbReference type="NCBIfam" id="TIGR00526">
    <property type="entry name" value="folB_dom"/>
    <property type="match status" value="2"/>
</dbReference>
<dbReference type="GO" id="GO:0046872">
    <property type="term" value="F:metal ion binding"/>
    <property type="evidence" value="ECO:0007669"/>
    <property type="project" value="UniProtKB-KW"/>
</dbReference>
<dbReference type="SUPFAM" id="SSF55083">
    <property type="entry name" value="6-hydroxymethyl-7,8-dihydropterin pyrophosphokinase, HPPK"/>
    <property type="match status" value="1"/>
</dbReference>
<dbReference type="EMBL" id="JAEOAQ010000005">
    <property type="protein sequence ID" value="KAG5418572.1"/>
    <property type="molecule type" value="Genomic_DNA"/>
</dbReference>
<dbReference type="PANTHER" id="PTHR20941:SF1">
    <property type="entry name" value="FOLIC ACID SYNTHESIS PROTEIN FOL1"/>
    <property type="match status" value="1"/>
</dbReference>
<evidence type="ECO:0000256" key="7">
    <source>
        <dbReference type="ARBA" id="ARBA00009951"/>
    </source>
</evidence>
<comment type="catalytic activity">
    <reaction evidence="2">
        <text>6-hydroxymethyl-7,8-dihydropterin + ATP = (7,8-dihydropterin-6-yl)methyl diphosphate + AMP + H(+)</text>
        <dbReference type="Rhea" id="RHEA:11412"/>
        <dbReference type="ChEBI" id="CHEBI:15378"/>
        <dbReference type="ChEBI" id="CHEBI:30616"/>
        <dbReference type="ChEBI" id="CHEBI:44841"/>
        <dbReference type="ChEBI" id="CHEBI:72950"/>
        <dbReference type="ChEBI" id="CHEBI:456215"/>
        <dbReference type="EC" id="2.7.6.3"/>
    </reaction>
</comment>
<organism evidence="17 18">
    <name type="scientific">Candida metapsilosis</name>
    <dbReference type="NCBI Taxonomy" id="273372"/>
    <lineage>
        <taxon>Eukaryota</taxon>
        <taxon>Fungi</taxon>
        <taxon>Dikarya</taxon>
        <taxon>Ascomycota</taxon>
        <taxon>Saccharomycotina</taxon>
        <taxon>Pichiomycetes</taxon>
        <taxon>Debaryomycetaceae</taxon>
        <taxon>Candida/Lodderomyces clade</taxon>
        <taxon>Candida</taxon>
    </lineage>
</organism>
<keyword evidence="8" id="KW-0808">Transferase</keyword>
<keyword evidence="15" id="KW-0511">Multifunctional enzyme</keyword>
<dbReference type="PROSITE" id="PS50972">
    <property type="entry name" value="PTERIN_BINDING"/>
    <property type="match status" value="1"/>
</dbReference>
<dbReference type="NCBIfam" id="TIGR01496">
    <property type="entry name" value="DHPS"/>
    <property type="match status" value="1"/>
</dbReference>
<reference evidence="17 18" key="1">
    <citation type="submission" date="2020-12" db="EMBL/GenBank/DDBJ databases">
        <title>Effect of drift, selection, and recombination on the evolution of hybrid genomes in Candida yeast pathogens.</title>
        <authorList>
            <person name="Mixao V."/>
            <person name="Ksiezopolska E."/>
            <person name="Saus E."/>
            <person name="Boekhout T."/>
            <person name="Gacser A."/>
            <person name="Gabaldon T."/>
        </authorList>
    </citation>
    <scope>NUCLEOTIDE SEQUENCE [LARGE SCALE GENOMIC DNA]</scope>
    <source>
        <strain evidence="17 18">BP57</strain>
    </source>
</reference>
<evidence type="ECO:0000256" key="10">
    <source>
        <dbReference type="ARBA" id="ARBA00022741"/>
    </source>
</evidence>
<evidence type="ECO:0000313" key="18">
    <source>
        <dbReference type="Proteomes" id="UP000669133"/>
    </source>
</evidence>
<dbReference type="CDD" id="cd00483">
    <property type="entry name" value="HPPK"/>
    <property type="match status" value="1"/>
</dbReference>
<evidence type="ECO:0000256" key="11">
    <source>
        <dbReference type="ARBA" id="ARBA00022777"/>
    </source>
</evidence>
<dbReference type="Pfam" id="PF01288">
    <property type="entry name" value="HPPK"/>
    <property type="match status" value="1"/>
</dbReference>
<evidence type="ECO:0000313" key="17">
    <source>
        <dbReference type="EMBL" id="KAG5418572.1"/>
    </source>
</evidence>
<dbReference type="UniPathway" id="UPA00077">
    <property type="reaction ID" value="UER00155"/>
</dbReference>
<dbReference type="NCBIfam" id="TIGR01498">
    <property type="entry name" value="folK"/>
    <property type="match status" value="1"/>
</dbReference>
<evidence type="ECO:0000256" key="9">
    <source>
        <dbReference type="ARBA" id="ARBA00022723"/>
    </source>
</evidence>
<dbReference type="GO" id="GO:0046654">
    <property type="term" value="P:tetrahydrofolate biosynthetic process"/>
    <property type="evidence" value="ECO:0007669"/>
    <property type="project" value="UniProtKB-UniPathway"/>
</dbReference>
<dbReference type="Pfam" id="PF00809">
    <property type="entry name" value="Pterin_bind"/>
    <property type="match status" value="1"/>
</dbReference>
<dbReference type="PROSITE" id="PS00793">
    <property type="entry name" value="DHPS_2"/>
    <property type="match status" value="1"/>
</dbReference>
<dbReference type="GO" id="GO:0004150">
    <property type="term" value="F:dihydroneopterin aldolase activity"/>
    <property type="evidence" value="ECO:0007669"/>
    <property type="project" value="InterPro"/>
</dbReference>
<evidence type="ECO:0000256" key="4">
    <source>
        <dbReference type="ARBA" id="ARBA00004763"/>
    </source>
</evidence>
<dbReference type="AlphaFoldDB" id="A0A8H7ZB27"/>
<dbReference type="InterPro" id="IPR006390">
    <property type="entry name" value="DHP_synth_dom"/>
</dbReference>
<evidence type="ECO:0000259" key="16">
    <source>
        <dbReference type="PROSITE" id="PS50972"/>
    </source>
</evidence>
<comment type="similarity">
    <text evidence="6">In the N-terminal section; belongs to the DHNA family.</text>
</comment>
<dbReference type="OrthoDB" id="615426at2759"/>
<comment type="cofactor">
    <cofactor evidence="3">
        <name>Mg(2+)</name>
        <dbReference type="ChEBI" id="CHEBI:18420"/>
    </cofactor>
</comment>
<keyword evidence="18" id="KW-1185">Reference proteome</keyword>
<dbReference type="Gene3D" id="3.20.20.20">
    <property type="entry name" value="Dihydropteroate synthase-like"/>
    <property type="match status" value="1"/>
</dbReference>
<dbReference type="InterPro" id="IPR011005">
    <property type="entry name" value="Dihydropteroate_synth-like_sf"/>
</dbReference>
<keyword evidence="13" id="KW-0460">Magnesium</keyword>
<dbReference type="GO" id="GO:0046656">
    <property type="term" value="P:folic acid biosynthetic process"/>
    <property type="evidence" value="ECO:0007669"/>
    <property type="project" value="UniProtKB-KW"/>
</dbReference>
<dbReference type="CDD" id="cd00739">
    <property type="entry name" value="DHPS"/>
    <property type="match status" value="1"/>
</dbReference>
<sequence>MNQNHSLNQQPTQFTTVTILFLKSLRPNWVHLPKPLLKKLHHSTKMSTDLVFVKEISATAITGKDAWNRPSPQPITISVSLNTDFHKASVTDNLKYSVNYAVLTRHISDFIKSNEHKNFKSLGSIAEAVSQIPLDEKSGGSELAKVVVRSPKSEIRADSVEYELIRSRIDPSANFDSYNVTKLRLLTIIGVFTFERLQKQIVDIDLKIRIKKDDPNLDFHKIVGDIVDYVESSNFKTVEALVFKIGQLTFQNYSNVGIEYVDARVTKPNAFSHVEGVGVSSLMTPKNFADVEPLAVDFVSHDKGDFNLPVENEASQDYKGDHVAYIAIGSNINQMENITKALERLKTYNITLESTSSMYISKPMYHLDQPDFFNAVVKVSFSDYSPHKLLEILKEIEYQHLERVKEIENGPRTIDLDILLYDNVQINTSDLIIPHKLMLERTFVLQPLCELLPPDQTHPISAESFHDHLQQLLTNKPDDHIQTDSSLLQLIPVPRISTKYNVMKFDQIHHKSQTVIMGILNMTPDSFSDAGKYYSSSLEEIVKEAAKLVQQGAHIIDIGGVSTRPGSVEPSEEEEIERVLPLVKKIRESSDTKLANILISIDTYRSSVAKQCLEAGADIINDISMGRYDENIFKVVAEYGCPYIMNHSRGTPQTMSKLIKYEPNKNDDIIEYIIDPKSGQQEGLNNPELNNFLNGVSRELSLQILKSFRAGVKKWQIILDPGVGFAKNLNQNLAIVANASFFKKYSIQVNSQGQDASRVSHSSSYLSFNGMSVLIGTSRKKFLGTLTGKLDSPSDRVMATGATVTASVQQHADFVRVHDVEKCKDVVVTSDAIYRDIM</sequence>
<dbReference type="GO" id="GO:0003848">
    <property type="term" value="F:2-amino-4-hydroxy-6-hydroxymethyldihydropteridine diphosphokinase activity"/>
    <property type="evidence" value="ECO:0007669"/>
    <property type="project" value="UniProtKB-EC"/>
</dbReference>
<dbReference type="InterPro" id="IPR006157">
    <property type="entry name" value="FolB_dom"/>
</dbReference>
<dbReference type="Proteomes" id="UP000669133">
    <property type="component" value="Unassembled WGS sequence"/>
</dbReference>
<gene>
    <name evidence="17" type="ORF">I9W82_004100</name>
</gene>
<keyword evidence="14" id="KW-0289">Folate biosynthesis</keyword>
<name>A0A8H7ZB27_9ASCO</name>
<dbReference type="GO" id="GO:0005524">
    <property type="term" value="F:ATP binding"/>
    <property type="evidence" value="ECO:0007669"/>
    <property type="project" value="UniProtKB-KW"/>
</dbReference>
<dbReference type="InterPro" id="IPR035907">
    <property type="entry name" value="Hppk_sf"/>
</dbReference>
<evidence type="ECO:0000256" key="13">
    <source>
        <dbReference type="ARBA" id="ARBA00022842"/>
    </source>
</evidence>
<comment type="pathway">
    <text evidence="4">Cofactor biosynthesis; tetrahydrofolate biosynthesis; 7,8-dihydrofolate from 2-amino-4-hydroxy-6-hydroxymethyl-7,8-dihydropteridine diphosphate and 4-aminobenzoate: step 1/2.</text>
</comment>
<feature type="domain" description="Pterin-binding" evidence="16">
    <location>
        <begin position="514"/>
        <end position="828"/>
    </location>
</feature>
<keyword evidence="11" id="KW-0418">Kinase</keyword>
<comment type="caution">
    <text evidence="17">The sequence shown here is derived from an EMBL/GenBank/DDBJ whole genome shotgun (WGS) entry which is preliminary data.</text>
</comment>
<dbReference type="GO" id="GO:0016301">
    <property type="term" value="F:kinase activity"/>
    <property type="evidence" value="ECO:0007669"/>
    <property type="project" value="UniProtKB-KW"/>
</dbReference>
<evidence type="ECO:0000256" key="3">
    <source>
        <dbReference type="ARBA" id="ARBA00001946"/>
    </source>
</evidence>
<dbReference type="PROSITE" id="PS00792">
    <property type="entry name" value="DHPS_1"/>
    <property type="match status" value="1"/>
</dbReference>
<dbReference type="InterPro" id="IPR000489">
    <property type="entry name" value="Pterin-binding_dom"/>
</dbReference>
<dbReference type="PIRSF" id="PIRSF000741">
    <property type="entry name" value="Folic_acid_synth"/>
    <property type="match status" value="1"/>
</dbReference>
<keyword evidence="12" id="KW-0067">ATP-binding</keyword>
<dbReference type="SUPFAM" id="SSF51717">
    <property type="entry name" value="Dihydropteroate synthetase-like"/>
    <property type="match status" value="1"/>
</dbReference>
<dbReference type="Gene3D" id="3.30.1130.10">
    <property type="match status" value="2"/>
</dbReference>
<comment type="similarity">
    <text evidence="7">In the C-terminal section; belongs to the DHPS family.</text>
</comment>
<dbReference type="SMART" id="SM00905">
    <property type="entry name" value="FolB"/>
    <property type="match status" value="2"/>
</dbReference>
<evidence type="ECO:0000256" key="1">
    <source>
        <dbReference type="ARBA" id="ARBA00000012"/>
    </source>
</evidence>
<dbReference type="InterPro" id="IPR000550">
    <property type="entry name" value="Hppk"/>
</dbReference>
<dbReference type="RefSeq" id="XP_067547688.1">
    <property type="nucleotide sequence ID" value="XM_067693138.1"/>
</dbReference>
<dbReference type="SUPFAM" id="SSF55620">
    <property type="entry name" value="Tetrahydrobiopterin biosynthesis enzymes-like"/>
    <property type="match status" value="2"/>
</dbReference>
<evidence type="ECO:0000256" key="2">
    <source>
        <dbReference type="ARBA" id="ARBA00000198"/>
    </source>
</evidence>
<dbReference type="GeneID" id="93652729"/>
<evidence type="ECO:0000256" key="12">
    <source>
        <dbReference type="ARBA" id="ARBA00022840"/>
    </source>
</evidence>
<comment type="pathway">
    <text evidence="5">Cofactor biosynthesis; tetrahydrofolate biosynthesis; 2-amino-4-hydroxy-6-hydroxymethyl-7,8-dihydropteridine diphosphate from 7,8-dihydroneopterin triphosphate: step 4/4.</text>
</comment>
<evidence type="ECO:0000256" key="15">
    <source>
        <dbReference type="ARBA" id="ARBA00023268"/>
    </source>
</evidence>
<protein>
    <submittedName>
        <fullName evidence="17">FOL1</fullName>
    </submittedName>
</protein>
<dbReference type="GO" id="GO:0004156">
    <property type="term" value="F:dihydropteroate synthase activity"/>
    <property type="evidence" value="ECO:0007669"/>
    <property type="project" value="UniProtKB-EC"/>
</dbReference>
<accession>A0A8H7ZB27</accession>
<evidence type="ECO:0000256" key="8">
    <source>
        <dbReference type="ARBA" id="ARBA00022679"/>
    </source>
</evidence>
<dbReference type="InterPro" id="IPR016261">
    <property type="entry name" value="Folic_acid_synth"/>
</dbReference>
<evidence type="ECO:0000256" key="14">
    <source>
        <dbReference type="ARBA" id="ARBA00022909"/>
    </source>
</evidence>
<keyword evidence="10" id="KW-0547">Nucleotide-binding</keyword>
<dbReference type="InterPro" id="IPR043133">
    <property type="entry name" value="GTP-CH-I_C/QueF"/>
</dbReference>
<dbReference type="Pfam" id="PF02152">
    <property type="entry name" value="FolB"/>
    <property type="match status" value="2"/>
</dbReference>
<dbReference type="PANTHER" id="PTHR20941">
    <property type="entry name" value="FOLATE SYNTHESIS PROTEINS"/>
    <property type="match status" value="1"/>
</dbReference>